<dbReference type="Proteomes" id="UP001180020">
    <property type="component" value="Unassembled WGS sequence"/>
</dbReference>
<keyword evidence="6" id="KW-1185">Reference proteome</keyword>
<evidence type="ECO:0000259" key="4">
    <source>
        <dbReference type="PROSITE" id="PS51774"/>
    </source>
</evidence>
<organism evidence="5 6">
    <name type="scientific">Acorus calamus</name>
    <name type="common">Sweet flag</name>
    <dbReference type="NCBI Taxonomy" id="4465"/>
    <lineage>
        <taxon>Eukaryota</taxon>
        <taxon>Viridiplantae</taxon>
        <taxon>Streptophyta</taxon>
        <taxon>Embryophyta</taxon>
        <taxon>Tracheophyta</taxon>
        <taxon>Spermatophyta</taxon>
        <taxon>Magnoliopsida</taxon>
        <taxon>Liliopsida</taxon>
        <taxon>Acoraceae</taxon>
        <taxon>Acorus</taxon>
    </lineage>
</organism>
<evidence type="ECO:0000256" key="1">
    <source>
        <dbReference type="ARBA" id="ARBA00023054"/>
    </source>
</evidence>
<reference evidence="5" key="1">
    <citation type="journal article" date="2023" name="Nat. Commun.">
        <title>Diploid and tetraploid genomes of Acorus and the evolution of monocots.</title>
        <authorList>
            <person name="Ma L."/>
            <person name="Liu K.W."/>
            <person name="Li Z."/>
            <person name="Hsiao Y.Y."/>
            <person name="Qi Y."/>
            <person name="Fu T."/>
            <person name="Tang G.D."/>
            <person name="Zhang D."/>
            <person name="Sun W.H."/>
            <person name="Liu D.K."/>
            <person name="Li Y."/>
            <person name="Chen G.Z."/>
            <person name="Liu X.D."/>
            <person name="Liao X.Y."/>
            <person name="Jiang Y.T."/>
            <person name="Yu X."/>
            <person name="Hao Y."/>
            <person name="Huang J."/>
            <person name="Zhao X.W."/>
            <person name="Ke S."/>
            <person name="Chen Y.Y."/>
            <person name="Wu W.L."/>
            <person name="Hsu J.L."/>
            <person name="Lin Y.F."/>
            <person name="Huang M.D."/>
            <person name="Li C.Y."/>
            <person name="Huang L."/>
            <person name="Wang Z.W."/>
            <person name="Zhao X."/>
            <person name="Zhong W.Y."/>
            <person name="Peng D.H."/>
            <person name="Ahmad S."/>
            <person name="Lan S."/>
            <person name="Zhang J.S."/>
            <person name="Tsai W.C."/>
            <person name="Van de Peer Y."/>
            <person name="Liu Z.J."/>
        </authorList>
    </citation>
    <scope>NUCLEOTIDE SEQUENCE</scope>
    <source>
        <strain evidence="5">CP</strain>
    </source>
</reference>
<feature type="domain" description="NAB" evidence="4">
    <location>
        <begin position="1"/>
        <end position="86"/>
    </location>
</feature>
<sequence>MPLDVTRPCQGCCRPWLQATLADLDHRMQALTLKGLDGESEAESDSFADRAENYYQKRPQLLTLLKDLHSRYLSLADRYCTSLKHNHPQLIPTVHPDEIDDDPDPDHDLFSSVSSDDVESSLSFHNPPPPKPDCLIVAISEAEREGIDDIVAEFVWKTVENEVLLHELGIAGKQSSESNRKIELQKSLLEVLESERMVLLNENARLGFRATALSEESERLAAEVSFTRRKAGELARCVLKMRDDHRVCILSRRIEGLQGQIFALEKRNVECYQTMARREEERRVKEREAAAEVERLKAENRRLKEAVVSGRRKRRAAAKAGKWWIERVRSAEGFLCGRHVGRTATC</sequence>
<dbReference type="AlphaFoldDB" id="A0AAV9DQA1"/>
<evidence type="ECO:0000256" key="3">
    <source>
        <dbReference type="SAM" id="Coils"/>
    </source>
</evidence>
<gene>
    <name evidence="5" type="ORF">QJS10_CPB11g02291</name>
</gene>
<evidence type="ECO:0000313" key="6">
    <source>
        <dbReference type="Proteomes" id="UP001180020"/>
    </source>
</evidence>
<proteinExistence type="inferred from homology"/>
<dbReference type="EMBL" id="JAUJYO010000011">
    <property type="protein sequence ID" value="KAK1303131.1"/>
    <property type="molecule type" value="Genomic_DNA"/>
</dbReference>
<dbReference type="PANTHER" id="PTHR32258:SF26">
    <property type="entry name" value="KINASE INTERACTING (KIP1-LIKE) FAMILY PROTEIN"/>
    <property type="match status" value="1"/>
</dbReference>
<evidence type="ECO:0000313" key="5">
    <source>
        <dbReference type="EMBL" id="KAK1303131.1"/>
    </source>
</evidence>
<dbReference type="InterPro" id="IPR011684">
    <property type="entry name" value="NAB"/>
</dbReference>
<dbReference type="InterPro" id="IPR051861">
    <property type="entry name" value="NET_actin-binding_domain"/>
</dbReference>
<dbReference type="PROSITE" id="PS51774">
    <property type="entry name" value="NAB"/>
    <property type="match status" value="1"/>
</dbReference>
<dbReference type="PANTHER" id="PTHR32258">
    <property type="entry name" value="PROTEIN NETWORKED 4A"/>
    <property type="match status" value="1"/>
</dbReference>
<keyword evidence="1 3" id="KW-0175">Coiled coil</keyword>
<comment type="caution">
    <text evidence="5">The sequence shown here is derived from an EMBL/GenBank/DDBJ whole genome shotgun (WGS) entry which is preliminary data.</text>
</comment>
<feature type="coiled-coil region" evidence="3">
    <location>
        <begin position="276"/>
        <end position="313"/>
    </location>
</feature>
<name>A0AAV9DQA1_ACOCL</name>
<dbReference type="GO" id="GO:0003779">
    <property type="term" value="F:actin binding"/>
    <property type="evidence" value="ECO:0007669"/>
    <property type="project" value="InterPro"/>
</dbReference>
<evidence type="ECO:0000256" key="2">
    <source>
        <dbReference type="ARBA" id="ARBA00038006"/>
    </source>
</evidence>
<comment type="similarity">
    <text evidence="2">Belongs to the NET family.</text>
</comment>
<dbReference type="Pfam" id="PF07765">
    <property type="entry name" value="KIP1"/>
    <property type="match status" value="1"/>
</dbReference>
<accession>A0AAV9DQA1</accession>
<protein>
    <recommendedName>
        <fullName evidence="4">NAB domain-containing protein</fullName>
    </recommendedName>
</protein>
<reference evidence="5" key="2">
    <citation type="submission" date="2023-06" db="EMBL/GenBank/DDBJ databases">
        <authorList>
            <person name="Ma L."/>
            <person name="Liu K.-W."/>
            <person name="Li Z."/>
            <person name="Hsiao Y.-Y."/>
            <person name="Qi Y."/>
            <person name="Fu T."/>
            <person name="Tang G."/>
            <person name="Zhang D."/>
            <person name="Sun W.-H."/>
            <person name="Liu D.-K."/>
            <person name="Li Y."/>
            <person name="Chen G.-Z."/>
            <person name="Liu X.-D."/>
            <person name="Liao X.-Y."/>
            <person name="Jiang Y.-T."/>
            <person name="Yu X."/>
            <person name="Hao Y."/>
            <person name="Huang J."/>
            <person name="Zhao X.-W."/>
            <person name="Ke S."/>
            <person name="Chen Y.-Y."/>
            <person name="Wu W.-L."/>
            <person name="Hsu J.-L."/>
            <person name="Lin Y.-F."/>
            <person name="Huang M.-D."/>
            <person name="Li C.-Y."/>
            <person name="Huang L."/>
            <person name="Wang Z.-W."/>
            <person name="Zhao X."/>
            <person name="Zhong W.-Y."/>
            <person name="Peng D.-H."/>
            <person name="Ahmad S."/>
            <person name="Lan S."/>
            <person name="Zhang J.-S."/>
            <person name="Tsai W.-C."/>
            <person name="Van De Peer Y."/>
            <person name="Liu Z.-J."/>
        </authorList>
    </citation>
    <scope>NUCLEOTIDE SEQUENCE</scope>
    <source>
        <strain evidence="5">CP</strain>
        <tissue evidence="5">Leaves</tissue>
    </source>
</reference>